<evidence type="ECO:0000256" key="8">
    <source>
        <dbReference type="ARBA" id="ARBA00022989"/>
    </source>
</evidence>
<keyword evidence="10 13" id="KW-0472">Membrane</keyword>
<reference evidence="16" key="1">
    <citation type="journal article" date="2015" name="Nat. Genet.">
        <title>The genome and transcriptome of the zoonotic hookworm Ancylostoma ceylanicum identify infection-specific gene families.</title>
        <authorList>
            <person name="Schwarz E.M."/>
            <person name="Hu Y."/>
            <person name="Antoshechkin I."/>
            <person name="Miller M.M."/>
            <person name="Sternberg P.W."/>
            <person name="Aroian R.V."/>
        </authorList>
    </citation>
    <scope>NUCLEOTIDE SEQUENCE</scope>
    <source>
        <strain evidence="16">HY135</strain>
    </source>
</reference>
<keyword evidence="7" id="KW-0653">Protein transport</keyword>
<dbReference type="InterPro" id="IPR029071">
    <property type="entry name" value="Ubiquitin-like_domsf"/>
</dbReference>
<evidence type="ECO:0000256" key="6">
    <source>
        <dbReference type="ARBA" id="ARBA00022824"/>
    </source>
</evidence>
<evidence type="ECO:0000256" key="9">
    <source>
        <dbReference type="ARBA" id="ARBA00023010"/>
    </source>
</evidence>
<dbReference type="SUPFAM" id="SSF52833">
    <property type="entry name" value="Thioredoxin-like"/>
    <property type="match status" value="1"/>
</dbReference>
<dbReference type="Gene3D" id="3.40.30.10">
    <property type="entry name" value="Glutaredoxin"/>
    <property type="match status" value="1"/>
</dbReference>
<dbReference type="GO" id="GO:0005789">
    <property type="term" value="C:endoplasmic reticulum membrane"/>
    <property type="evidence" value="ECO:0007669"/>
    <property type="project" value="UniProtKB-SubCell"/>
</dbReference>
<feature type="compositionally biased region" description="Basic and acidic residues" evidence="12">
    <location>
        <begin position="502"/>
        <end position="529"/>
    </location>
</feature>
<keyword evidence="16" id="KW-1185">Reference proteome</keyword>
<feature type="transmembrane region" description="Helical" evidence="13">
    <location>
        <begin position="110"/>
        <end position="133"/>
    </location>
</feature>
<keyword evidence="6" id="KW-0256">Endoplasmic reticulum</keyword>
<evidence type="ECO:0000256" key="3">
    <source>
        <dbReference type="ARBA" id="ARBA00021257"/>
    </source>
</evidence>
<dbReference type="InterPro" id="IPR006577">
    <property type="entry name" value="UAS"/>
</dbReference>
<protein>
    <recommendedName>
        <fullName evidence="3">Translocation protein SEC62</fullName>
    </recommendedName>
</protein>
<dbReference type="InterPro" id="IPR001012">
    <property type="entry name" value="UBX_dom"/>
</dbReference>
<dbReference type="Gene3D" id="1.10.8.10">
    <property type="entry name" value="DNA helicase RuvA subunit, C-terminal domain"/>
    <property type="match status" value="1"/>
</dbReference>
<keyword evidence="4" id="KW-0813">Transport</keyword>
<evidence type="ECO:0000256" key="7">
    <source>
        <dbReference type="ARBA" id="ARBA00022927"/>
    </source>
</evidence>
<feature type="region of interest" description="Disordered" evidence="12">
    <location>
        <begin position="502"/>
        <end position="555"/>
    </location>
</feature>
<proteinExistence type="inferred from homology"/>
<feature type="region of interest" description="Disordered" evidence="12">
    <location>
        <begin position="682"/>
        <end position="770"/>
    </location>
</feature>
<dbReference type="Pfam" id="PF14555">
    <property type="entry name" value="UBA_4"/>
    <property type="match status" value="1"/>
</dbReference>
<dbReference type="SUPFAM" id="SSF54236">
    <property type="entry name" value="Ubiquitin-like"/>
    <property type="match status" value="1"/>
</dbReference>
<dbReference type="Gene3D" id="3.10.20.90">
    <property type="entry name" value="Phosphatidylinositol 3-kinase Catalytic Subunit, Chain A, domain 1"/>
    <property type="match status" value="1"/>
</dbReference>
<feature type="coiled-coil region" evidence="11">
    <location>
        <begin position="295"/>
        <end position="361"/>
    </location>
</feature>
<comment type="similarity">
    <text evidence="2">Belongs to the SEC62 family.</text>
</comment>
<name>A0A016VCS2_9BILA</name>
<dbReference type="PANTHER" id="PTHR12443">
    <property type="entry name" value="TRANSLOCATION PROTEIN SEC62"/>
    <property type="match status" value="1"/>
</dbReference>
<dbReference type="GO" id="GO:0031204">
    <property type="term" value="P:post-translational protein targeting to membrane, translocation"/>
    <property type="evidence" value="ECO:0007669"/>
    <property type="project" value="TreeGrafter"/>
</dbReference>
<keyword evidence="8 13" id="KW-1133">Transmembrane helix</keyword>
<evidence type="ECO:0000256" key="1">
    <source>
        <dbReference type="ARBA" id="ARBA00004477"/>
    </source>
</evidence>
<evidence type="ECO:0000256" key="2">
    <source>
        <dbReference type="ARBA" id="ARBA00010604"/>
    </source>
</evidence>
<evidence type="ECO:0000256" key="4">
    <source>
        <dbReference type="ARBA" id="ARBA00022448"/>
    </source>
</evidence>
<feature type="region of interest" description="Disordered" evidence="12">
    <location>
        <begin position="73"/>
        <end position="93"/>
    </location>
</feature>
<evidence type="ECO:0000313" key="15">
    <source>
        <dbReference type="EMBL" id="EYC24857.1"/>
    </source>
</evidence>
<feature type="transmembrane region" description="Helical" evidence="13">
    <location>
        <begin position="590"/>
        <end position="611"/>
    </location>
</feature>
<evidence type="ECO:0000313" key="16">
    <source>
        <dbReference type="Proteomes" id="UP000024635"/>
    </source>
</evidence>
<comment type="subcellular location">
    <subcellularLocation>
        <location evidence="1">Endoplasmic reticulum membrane</location>
        <topology evidence="1">Multi-pass membrane protein</topology>
    </subcellularLocation>
</comment>
<dbReference type="InterPro" id="IPR036249">
    <property type="entry name" value="Thioredoxin-like_sf"/>
</dbReference>
<evidence type="ECO:0000256" key="10">
    <source>
        <dbReference type="ARBA" id="ARBA00023136"/>
    </source>
</evidence>
<dbReference type="OrthoDB" id="1026733at2759"/>
<dbReference type="AlphaFoldDB" id="A0A016VCS2"/>
<accession>A0A016VCS2</accession>
<evidence type="ECO:0000256" key="5">
    <source>
        <dbReference type="ARBA" id="ARBA00022692"/>
    </source>
</evidence>
<feature type="transmembrane region" description="Helical" evidence="13">
    <location>
        <begin position="617"/>
        <end position="647"/>
    </location>
</feature>
<dbReference type="InterPro" id="IPR004728">
    <property type="entry name" value="Sec62"/>
</dbReference>
<keyword evidence="9" id="KW-0811">Translocation</keyword>
<evidence type="ECO:0000256" key="11">
    <source>
        <dbReference type="SAM" id="Coils"/>
    </source>
</evidence>
<dbReference type="Proteomes" id="UP000024635">
    <property type="component" value="Unassembled WGS sequence"/>
</dbReference>
<feature type="compositionally biased region" description="Basic and acidic residues" evidence="12">
    <location>
        <begin position="697"/>
        <end position="717"/>
    </location>
</feature>
<dbReference type="Pfam" id="PF03839">
    <property type="entry name" value="Sec62"/>
    <property type="match status" value="1"/>
</dbReference>
<evidence type="ECO:0000259" key="14">
    <source>
        <dbReference type="PROSITE" id="PS50033"/>
    </source>
</evidence>
<keyword evidence="11" id="KW-0175">Coiled coil</keyword>
<dbReference type="SMART" id="SM00594">
    <property type="entry name" value="UAS"/>
    <property type="match status" value="1"/>
</dbReference>
<dbReference type="PANTHER" id="PTHR12443:SF9">
    <property type="entry name" value="TRANSLOCATION PROTEIN SEC62"/>
    <property type="match status" value="1"/>
</dbReference>
<evidence type="ECO:0000256" key="12">
    <source>
        <dbReference type="SAM" id="MobiDB-lite"/>
    </source>
</evidence>
<feature type="compositionally biased region" description="Basic and acidic residues" evidence="12">
    <location>
        <begin position="537"/>
        <end position="554"/>
    </location>
</feature>
<dbReference type="PROSITE" id="PS50033">
    <property type="entry name" value="UBX"/>
    <property type="match status" value="1"/>
</dbReference>
<sequence length="770" mass="89577">MEVAEETVDNFKEFCGISDGDLAVKYLRRCRGDLQAAVQLYFQTDGVLNVEDDDGQANDMDEEAEFFRNGQARVMGNEPHNTEASSSRNSVSSAPANTANWSVVQPWRQFIVALITLPFNFVFTTVFDILRFICDLVFGERTPTITNFREDVANFRLAVNERFGGTQVEFYDGTYDEAFSAACDAETLFAVYLFSPDARYSDYMVRQVLADESFNETILNYNILLWGADPRSSAGKEVARRMRISTFPCFFAVSSREHTVVMRVEMPVDARQIYPLLRQCALDELEQREEERFRRRVLRENRELMEQQEREYRESEERDRALIAERRRQQEQKEQEIRMRKQEEKERLAKVAERMQGLRDLRDEFINNELPDNYDGEDSIRVLVRYPSGETSQHRFSPKESVKNLFEVVFAKSCCPWFFEAYYGFPREKLNFCSFRFVIGYTLNFVKGSKAVDTLMDSKYGAKAKNEAVRLFPNRQSAVNYMRDLMAYQLFFRARKLVPKKKEEKDKKEKDQGKSVKSEKGEKKRKEDETVTETEAEDKKEEKKPKDSKEEDDKKKKKKIKLEIHDVQVFNDDKDVYVWMFDPTPLYKKVIGFLMVLGTIVGCLFPLWPIWLRQGVYYLSLAGIGVFGVIVVVAILRTILFGVIWIATMGQHKLWILPNLTEDCGFFESFQPWYTYEYCPRDKSSGKDEKKKKKKKEKESDEEKDEGENKAQGKGNEEQGDNDNHSQGTPSEDEEASVSEDLSSAPPSPQGEVRKRRSRRADSDYVIVKK</sequence>
<gene>
    <name evidence="15" type="primary">Acey_s0013.g2140</name>
    <name evidence="15" type="synonym">Acey-C18E9.2</name>
    <name evidence="15" type="ORF">Y032_0013g2140</name>
</gene>
<organism evidence="15 16">
    <name type="scientific">Ancylostoma ceylanicum</name>
    <dbReference type="NCBI Taxonomy" id="53326"/>
    <lineage>
        <taxon>Eukaryota</taxon>
        <taxon>Metazoa</taxon>
        <taxon>Ecdysozoa</taxon>
        <taxon>Nematoda</taxon>
        <taxon>Chromadorea</taxon>
        <taxon>Rhabditida</taxon>
        <taxon>Rhabditina</taxon>
        <taxon>Rhabditomorpha</taxon>
        <taxon>Strongyloidea</taxon>
        <taxon>Ancylostomatidae</taxon>
        <taxon>Ancylostomatinae</taxon>
        <taxon>Ancylostoma</taxon>
    </lineage>
</organism>
<comment type="caution">
    <text evidence="15">The sequence shown here is derived from an EMBL/GenBank/DDBJ whole genome shotgun (WGS) entry which is preliminary data.</text>
</comment>
<dbReference type="STRING" id="53326.A0A016VCS2"/>
<keyword evidence="5 13" id="KW-0812">Transmembrane</keyword>
<feature type="domain" description="UBX" evidence="14">
    <location>
        <begin position="375"/>
        <end position="432"/>
    </location>
</feature>
<evidence type="ECO:0000256" key="13">
    <source>
        <dbReference type="SAM" id="Phobius"/>
    </source>
</evidence>
<dbReference type="EMBL" id="JARK01001349">
    <property type="protein sequence ID" value="EYC24857.1"/>
    <property type="molecule type" value="Genomic_DNA"/>
</dbReference>